<dbReference type="AlphaFoldDB" id="A0A371H7N2"/>
<dbReference type="SUPFAM" id="SSF52200">
    <property type="entry name" value="Toll/Interleukin receptor TIR domain"/>
    <property type="match status" value="1"/>
</dbReference>
<keyword evidence="1" id="KW-0520">NAD</keyword>
<protein>
    <submittedName>
        <fullName evidence="3">Disease resistance protein RPP4</fullName>
    </submittedName>
</protein>
<feature type="non-terminal residue" evidence="3">
    <location>
        <position position="1"/>
    </location>
</feature>
<dbReference type="InterPro" id="IPR000157">
    <property type="entry name" value="TIR_dom"/>
</dbReference>
<evidence type="ECO:0000256" key="1">
    <source>
        <dbReference type="ARBA" id="ARBA00023027"/>
    </source>
</evidence>
<dbReference type="EMBL" id="QJKJ01003374">
    <property type="protein sequence ID" value="RDX98787.1"/>
    <property type="molecule type" value="Genomic_DNA"/>
</dbReference>
<name>A0A371H7N2_MUCPR</name>
<dbReference type="PROSITE" id="PS50104">
    <property type="entry name" value="TIR"/>
    <property type="match status" value="1"/>
</dbReference>
<evidence type="ECO:0000313" key="4">
    <source>
        <dbReference type="Proteomes" id="UP000257109"/>
    </source>
</evidence>
<dbReference type="Gene3D" id="3.40.50.10140">
    <property type="entry name" value="Toll/interleukin-1 receptor homology (TIR) domain"/>
    <property type="match status" value="1"/>
</dbReference>
<dbReference type="PANTHER" id="PTHR32009:SF110">
    <property type="entry name" value="DISEASE RESISTANCE PROTEIN (TIR-NBS-LRR CLASS)"/>
    <property type="match status" value="1"/>
</dbReference>
<feature type="domain" description="TIR" evidence="2">
    <location>
        <begin position="71"/>
        <end position="199"/>
    </location>
</feature>
<dbReference type="FunFam" id="3.40.50.10140:FF:000007">
    <property type="entry name" value="Disease resistance protein (TIR-NBS-LRR class)"/>
    <property type="match status" value="1"/>
</dbReference>
<evidence type="ECO:0000259" key="2">
    <source>
        <dbReference type="PROSITE" id="PS50104"/>
    </source>
</evidence>
<organism evidence="3 4">
    <name type="scientific">Mucuna pruriens</name>
    <name type="common">Velvet bean</name>
    <name type="synonym">Dolichos pruriens</name>
    <dbReference type="NCBI Taxonomy" id="157652"/>
    <lineage>
        <taxon>Eukaryota</taxon>
        <taxon>Viridiplantae</taxon>
        <taxon>Streptophyta</taxon>
        <taxon>Embryophyta</taxon>
        <taxon>Tracheophyta</taxon>
        <taxon>Spermatophyta</taxon>
        <taxon>Magnoliopsida</taxon>
        <taxon>eudicotyledons</taxon>
        <taxon>Gunneridae</taxon>
        <taxon>Pentapetalae</taxon>
        <taxon>rosids</taxon>
        <taxon>fabids</taxon>
        <taxon>Fabales</taxon>
        <taxon>Fabaceae</taxon>
        <taxon>Papilionoideae</taxon>
        <taxon>50 kb inversion clade</taxon>
        <taxon>NPAAA clade</taxon>
        <taxon>indigoferoid/millettioid clade</taxon>
        <taxon>Phaseoleae</taxon>
        <taxon>Mucuna</taxon>
    </lineage>
</organism>
<dbReference type="GO" id="GO:0007165">
    <property type="term" value="P:signal transduction"/>
    <property type="evidence" value="ECO:0007669"/>
    <property type="project" value="InterPro"/>
</dbReference>
<reference evidence="3" key="1">
    <citation type="submission" date="2018-05" db="EMBL/GenBank/DDBJ databases">
        <title>Draft genome of Mucuna pruriens seed.</title>
        <authorList>
            <person name="Nnadi N.E."/>
            <person name="Vos R."/>
            <person name="Hasami M.H."/>
            <person name="Devisetty U.K."/>
            <person name="Aguiy J.C."/>
        </authorList>
    </citation>
    <scope>NUCLEOTIDE SEQUENCE [LARGE SCALE GENOMIC DNA]</scope>
    <source>
        <strain evidence="3">JCA_2017</strain>
    </source>
</reference>
<keyword evidence="4" id="KW-1185">Reference proteome</keyword>
<evidence type="ECO:0000313" key="3">
    <source>
        <dbReference type="EMBL" id="RDX98787.1"/>
    </source>
</evidence>
<accession>A0A371H7N2</accession>
<proteinExistence type="predicted"/>
<gene>
    <name evidence="3" type="primary">RPP4</name>
    <name evidence="3" type="ORF">CR513_18250</name>
</gene>
<comment type="caution">
    <text evidence="3">The sequence shown here is derived from an EMBL/GenBank/DDBJ whole genome shotgun (WGS) entry which is preliminary data.</text>
</comment>
<sequence>MALQLLFHKRRDSAVNIKHRKGEKLHFSSAKHCSSLVCSRDEFLRIVSRMFFRVSDIVKYVVFVCLLLAMARYDVFVSFRGADIRQDFLSHLIKEFSRKQIAAFVDYKILKGDELSEALLAAIEGSVISLIIFSQNYASSRWCLLELVKIVQCRKEDGQIVLPIFYRVDPSHVRHQKGTYGDAFAEQFDHYANLEICFE</sequence>
<dbReference type="OrthoDB" id="1423343at2759"/>
<dbReference type="PANTHER" id="PTHR32009">
    <property type="entry name" value="TMV RESISTANCE PROTEIN N-LIKE"/>
    <property type="match status" value="1"/>
</dbReference>
<dbReference type="Pfam" id="PF01582">
    <property type="entry name" value="TIR"/>
    <property type="match status" value="1"/>
</dbReference>
<dbReference type="Proteomes" id="UP000257109">
    <property type="component" value="Unassembled WGS sequence"/>
</dbReference>
<dbReference type="SMART" id="SM00255">
    <property type="entry name" value="TIR"/>
    <property type="match status" value="1"/>
</dbReference>
<dbReference type="InterPro" id="IPR035897">
    <property type="entry name" value="Toll_tir_struct_dom_sf"/>
</dbReference>